<dbReference type="InterPro" id="IPR036430">
    <property type="entry name" value="RNase_T2-like_sf"/>
</dbReference>
<dbReference type="EMBL" id="JAUJYO010000012">
    <property type="protein sequence ID" value="KAK1301686.1"/>
    <property type="molecule type" value="Genomic_DNA"/>
</dbReference>
<comment type="caution">
    <text evidence="1">The sequence shown here is derived from an EMBL/GenBank/DDBJ whole genome shotgun (WGS) entry which is preliminary data.</text>
</comment>
<dbReference type="SUPFAM" id="SSF55895">
    <property type="entry name" value="Ribonuclease Rh-like"/>
    <property type="match status" value="1"/>
</dbReference>
<protein>
    <submittedName>
        <fullName evidence="1">Uncharacterized protein</fullName>
    </submittedName>
</protein>
<evidence type="ECO:0000313" key="1">
    <source>
        <dbReference type="EMBL" id="KAK1301686.1"/>
    </source>
</evidence>
<reference evidence="1" key="2">
    <citation type="submission" date="2023-06" db="EMBL/GenBank/DDBJ databases">
        <authorList>
            <person name="Ma L."/>
            <person name="Liu K.-W."/>
            <person name="Li Z."/>
            <person name="Hsiao Y.-Y."/>
            <person name="Qi Y."/>
            <person name="Fu T."/>
            <person name="Tang G."/>
            <person name="Zhang D."/>
            <person name="Sun W.-H."/>
            <person name="Liu D.-K."/>
            <person name="Li Y."/>
            <person name="Chen G.-Z."/>
            <person name="Liu X.-D."/>
            <person name="Liao X.-Y."/>
            <person name="Jiang Y.-T."/>
            <person name="Yu X."/>
            <person name="Hao Y."/>
            <person name="Huang J."/>
            <person name="Zhao X.-W."/>
            <person name="Ke S."/>
            <person name="Chen Y.-Y."/>
            <person name="Wu W.-L."/>
            <person name="Hsu J.-L."/>
            <person name="Lin Y.-F."/>
            <person name="Huang M.-D."/>
            <person name="Li C.-Y."/>
            <person name="Huang L."/>
            <person name="Wang Z.-W."/>
            <person name="Zhao X."/>
            <person name="Zhong W.-Y."/>
            <person name="Peng D.-H."/>
            <person name="Ahmad S."/>
            <person name="Lan S."/>
            <person name="Zhang J.-S."/>
            <person name="Tsai W.-C."/>
            <person name="Van De Peer Y."/>
            <person name="Liu Z.-J."/>
        </authorList>
    </citation>
    <scope>NUCLEOTIDE SEQUENCE</scope>
    <source>
        <strain evidence="1">CP</strain>
        <tissue evidence="1">Leaves</tissue>
    </source>
</reference>
<gene>
    <name evidence="1" type="ORF">QJS10_CPB12g00919</name>
</gene>
<dbReference type="Proteomes" id="UP001180020">
    <property type="component" value="Unassembled WGS sequence"/>
</dbReference>
<dbReference type="GO" id="GO:0003723">
    <property type="term" value="F:RNA binding"/>
    <property type="evidence" value="ECO:0007669"/>
    <property type="project" value="InterPro"/>
</dbReference>
<dbReference type="Gene3D" id="3.90.730.10">
    <property type="entry name" value="Ribonuclease T2-like"/>
    <property type="match status" value="1"/>
</dbReference>
<reference evidence="1" key="1">
    <citation type="journal article" date="2023" name="Nat. Commun.">
        <title>Diploid and tetraploid genomes of Acorus and the evolution of monocots.</title>
        <authorList>
            <person name="Ma L."/>
            <person name="Liu K.W."/>
            <person name="Li Z."/>
            <person name="Hsiao Y.Y."/>
            <person name="Qi Y."/>
            <person name="Fu T."/>
            <person name="Tang G.D."/>
            <person name="Zhang D."/>
            <person name="Sun W.H."/>
            <person name="Liu D.K."/>
            <person name="Li Y."/>
            <person name="Chen G.Z."/>
            <person name="Liu X.D."/>
            <person name="Liao X.Y."/>
            <person name="Jiang Y.T."/>
            <person name="Yu X."/>
            <person name="Hao Y."/>
            <person name="Huang J."/>
            <person name="Zhao X.W."/>
            <person name="Ke S."/>
            <person name="Chen Y.Y."/>
            <person name="Wu W.L."/>
            <person name="Hsu J.L."/>
            <person name="Lin Y.F."/>
            <person name="Huang M.D."/>
            <person name="Li C.Y."/>
            <person name="Huang L."/>
            <person name="Wang Z.W."/>
            <person name="Zhao X."/>
            <person name="Zhong W.Y."/>
            <person name="Peng D.H."/>
            <person name="Ahmad S."/>
            <person name="Lan S."/>
            <person name="Zhang J.S."/>
            <person name="Tsai W.C."/>
            <person name="Van de Peer Y."/>
            <person name="Liu Z.J."/>
        </authorList>
    </citation>
    <scope>NUCLEOTIDE SEQUENCE</scope>
    <source>
        <strain evidence="1">CP</strain>
    </source>
</reference>
<sequence>MHYVTQWPGAYCKPINGCCYPETGKSELDFYVSALWPASSDDLRHQGELDQLLAKHQMPEQKRPLCVEEHMERLRGLFGTQRTRLLQESVGSSGEDRLALDQVKGG</sequence>
<proteinExistence type="predicted"/>
<evidence type="ECO:0000313" key="2">
    <source>
        <dbReference type="Proteomes" id="UP001180020"/>
    </source>
</evidence>
<dbReference type="GO" id="GO:0033897">
    <property type="term" value="F:ribonuclease T2 activity"/>
    <property type="evidence" value="ECO:0007669"/>
    <property type="project" value="InterPro"/>
</dbReference>
<keyword evidence="2" id="KW-1185">Reference proteome</keyword>
<name>A0AAV9DJ87_ACOCL</name>
<accession>A0AAV9DJ87</accession>
<organism evidence="1 2">
    <name type="scientific">Acorus calamus</name>
    <name type="common">Sweet flag</name>
    <dbReference type="NCBI Taxonomy" id="4465"/>
    <lineage>
        <taxon>Eukaryota</taxon>
        <taxon>Viridiplantae</taxon>
        <taxon>Streptophyta</taxon>
        <taxon>Embryophyta</taxon>
        <taxon>Tracheophyta</taxon>
        <taxon>Spermatophyta</taxon>
        <taxon>Magnoliopsida</taxon>
        <taxon>Liliopsida</taxon>
        <taxon>Acoraceae</taxon>
        <taxon>Acorus</taxon>
    </lineage>
</organism>
<dbReference type="AlphaFoldDB" id="A0AAV9DJ87"/>